<comment type="catalytic activity">
    <reaction evidence="17 18">
        <text>a ubiquinone + NADH + 5 H(+)(in) = a ubiquinol + NAD(+) + 4 H(+)(out)</text>
        <dbReference type="Rhea" id="RHEA:29091"/>
        <dbReference type="Rhea" id="RHEA-COMP:9565"/>
        <dbReference type="Rhea" id="RHEA-COMP:9566"/>
        <dbReference type="ChEBI" id="CHEBI:15378"/>
        <dbReference type="ChEBI" id="CHEBI:16389"/>
        <dbReference type="ChEBI" id="CHEBI:17976"/>
        <dbReference type="ChEBI" id="CHEBI:57540"/>
        <dbReference type="ChEBI" id="CHEBI:57945"/>
        <dbReference type="EC" id="7.1.1.2"/>
    </reaction>
</comment>
<evidence type="ECO:0000256" key="6">
    <source>
        <dbReference type="ARBA" id="ARBA00022448"/>
    </source>
</evidence>
<comment type="subcellular location">
    <subcellularLocation>
        <location evidence="2 18">Mitochondrion inner membrane</location>
        <topology evidence="2 18">Multi-pass membrane protein</topology>
    </subcellularLocation>
</comment>
<keyword evidence="9 18" id="KW-0999">Mitochondrion inner membrane</keyword>
<keyword evidence="14 18" id="KW-0830">Ubiquinone</keyword>
<comment type="function">
    <text evidence="1">Core subunit of the mitochondrial membrane respiratory chain NADH dehydrogenase (Complex I) that is believed to belong to the minimal assembly required for catalysis. Complex I functions in the transfer of electrons from NADH to the respiratory chain. The immediate electron acceptor for the enzyme is believed to be ubiquinone.</text>
</comment>
<feature type="transmembrane region" description="Helical" evidence="18">
    <location>
        <begin position="50"/>
        <end position="72"/>
    </location>
</feature>
<feature type="domain" description="NADH:quinone oxidoreductase/Mrp antiporter transmembrane" evidence="19">
    <location>
        <begin position="18"/>
        <end position="276"/>
    </location>
</feature>
<dbReference type="InterPro" id="IPR003917">
    <property type="entry name" value="NADH_UbQ_OxRdtase_chain2"/>
</dbReference>
<sequence>MLFFNTLMMGSIISISSLSWFYTWVGLEINLMSFITMMKTPNNKFSSESIVKYFMTQAMASFILLFSIILFTNSKEFNFELDNFSSIMMSSAIFMKMGAAPLHFWFPEVSSGISWNSNLILLTWQKLAPMIIMSYLIMMPMLMMMFILASSIIGSMLGFNQTCMRKILSYSSINHMSWMISSMMCSMNTWLIYFMIYSMMNIIIIKSLNSWNIYFIMQLNKIKNSSEKMIFMLNMFSLGGLPPFTGFIPKWITINQLSNNHMFMMTTIMIMFSLLTLFFYLRITFSSLTMYSSNSIIKYSNTNIFYTIMSLIIMPMLITVSMLIM</sequence>
<evidence type="ECO:0000256" key="11">
    <source>
        <dbReference type="ARBA" id="ARBA00022982"/>
    </source>
</evidence>
<proteinExistence type="inferred from homology"/>
<dbReference type="GO" id="GO:0008137">
    <property type="term" value="F:NADH dehydrogenase (ubiquinone) activity"/>
    <property type="evidence" value="ECO:0007669"/>
    <property type="project" value="UniProtKB-EC"/>
</dbReference>
<evidence type="ECO:0000256" key="4">
    <source>
        <dbReference type="ARBA" id="ARBA00012944"/>
    </source>
</evidence>
<comment type="similarity">
    <text evidence="3 18">Belongs to the complex I subunit 2 family.</text>
</comment>
<evidence type="ECO:0000256" key="3">
    <source>
        <dbReference type="ARBA" id="ARBA00007012"/>
    </source>
</evidence>
<evidence type="ECO:0000259" key="19">
    <source>
        <dbReference type="Pfam" id="PF00361"/>
    </source>
</evidence>
<evidence type="ECO:0000256" key="5">
    <source>
        <dbReference type="ARBA" id="ARBA00021008"/>
    </source>
</evidence>
<accession>A0A343A528</accession>
<feature type="transmembrane region" description="Helical" evidence="18">
    <location>
        <begin position="20"/>
        <end position="38"/>
    </location>
</feature>
<feature type="transmembrane region" description="Helical" evidence="18">
    <location>
        <begin position="229"/>
        <end position="249"/>
    </location>
</feature>
<feature type="transmembrane region" description="Helical" evidence="18">
    <location>
        <begin position="304"/>
        <end position="324"/>
    </location>
</feature>
<evidence type="ECO:0000256" key="12">
    <source>
        <dbReference type="ARBA" id="ARBA00022989"/>
    </source>
</evidence>
<dbReference type="InterPro" id="IPR001750">
    <property type="entry name" value="ND/Mrp_TM"/>
</dbReference>
<evidence type="ECO:0000256" key="2">
    <source>
        <dbReference type="ARBA" id="ARBA00004448"/>
    </source>
</evidence>
<dbReference type="PANTHER" id="PTHR46552:SF1">
    <property type="entry name" value="NADH-UBIQUINONE OXIDOREDUCTASE CHAIN 2"/>
    <property type="match status" value="1"/>
</dbReference>
<gene>
    <name evidence="20" type="primary">nad2</name>
</gene>
<keyword evidence="15 18" id="KW-0496">Mitochondrion</keyword>
<evidence type="ECO:0000256" key="7">
    <source>
        <dbReference type="ARBA" id="ARBA00022660"/>
    </source>
</evidence>
<evidence type="ECO:0000256" key="8">
    <source>
        <dbReference type="ARBA" id="ARBA00022692"/>
    </source>
</evidence>
<evidence type="ECO:0000256" key="13">
    <source>
        <dbReference type="ARBA" id="ARBA00023027"/>
    </source>
</evidence>
<dbReference type="AlphaFoldDB" id="A0A343A528"/>
<evidence type="ECO:0000256" key="18">
    <source>
        <dbReference type="RuleBase" id="RU003403"/>
    </source>
</evidence>
<evidence type="ECO:0000256" key="9">
    <source>
        <dbReference type="ARBA" id="ARBA00022792"/>
    </source>
</evidence>
<evidence type="ECO:0000256" key="10">
    <source>
        <dbReference type="ARBA" id="ARBA00022967"/>
    </source>
</evidence>
<feature type="transmembrane region" description="Helical" evidence="18">
    <location>
        <begin position="84"/>
        <end position="106"/>
    </location>
</feature>
<comment type="function">
    <text evidence="18">Core subunit of the mitochondrial membrane respiratory chain NADH dehydrogenase (Complex I) which catalyzes electron transfer from NADH through the respiratory chain, using ubiquinone as an electron acceptor. Essential for the catalytic activity and assembly of complex I.</text>
</comment>
<name>A0A343A528_9CUCU</name>
<geneLocation type="mitochondrion" evidence="20"/>
<keyword evidence="7 18" id="KW-0679">Respiratory chain</keyword>
<evidence type="ECO:0000313" key="20">
    <source>
        <dbReference type="EMBL" id="AOY39656.1"/>
    </source>
</evidence>
<dbReference type="GO" id="GO:0006120">
    <property type="term" value="P:mitochondrial electron transport, NADH to ubiquinone"/>
    <property type="evidence" value="ECO:0007669"/>
    <property type="project" value="InterPro"/>
</dbReference>
<feature type="transmembrane region" description="Helical" evidence="18">
    <location>
        <begin position="261"/>
        <end position="283"/>
    </location>
</feature>
<keyword evidence="13 18" id="KW-0520">NAD</keyword>
<keyword evidence="12 18" id="KW-1133">Transmembrane helix</keyword>
<dbReference type="Pfam" id="PF00361">
    <property type="entry name" value="Proton_antipo_M"/>
    <property type="match status" value="1"/>
</dbReference>
<feature type="transmembrane region" description="Helical" evidence="18">
    <location>
        <begin position="190"/>
        <end position="208"/>
    </location>
</feature>
<evidence type="ECO:0000256" key="15">
    <source>
        <dbReference type="ARBA" id="ARBA00023128"/>
    </source>
</evidence>
<protein>
    <recommendedName>
        <fullName evidence="5 18">NADH-ubiquinone oxidoreductase chain 2</fullName>
        <ecNumber evidence="4 18">7.1.1.2</ecNumber>
    </recommendedName>
</protein>
<keyword evidence="10 18" id="KW-1278">Translocase</keyword>
<evidence type="ECO:0000256" key="1">
    <source>
        <dbReference type="ARBA" id="ARBA00003257"/>
    </source>
</evidence>
<dbReference type="PANTHER" id="PTHR46552">
    <property type="entry name" value="NADH-UBIQUINONE OXIDOREDUCTASE CHAIN 2"/>
    <property type="match status" value="1"/>
</dbReference>
<keyword evidence="16 18" id="KW-0472">Membrane</keyword>
<keyword evidence="6" id="KW-0813">Transport</keyword>
<evidence type="ECO:0000256" key="17">
    <source>
        <dbReference type="ARBA" id="ARBA00049551"/>
    </source>
</evidence>
<dbReference type="GO" id="GO:0005743">
    <property type="term" value="C:mitochondrial inner membrane"/>
    <property type="evidence" value="ECO:0007669"/>
    <property type="project" value="UniProtKB-SubCell"/>
</dbReference>
<keyword evidence="11 18" id="KW-0249">Electron transport</keyword>
<evidence type="ECO:0000256" key="14">
    <source>
        <dbReference type="ARBA" id="ARBA00023075"/>
    </source>
</evidence>
<keyword evidence="8 18" id="KW-0812">Transmembrane</keyword>
<dbReference type="PRINTS" id="PR01436">
    <property type="entry name" value="NADHDHGNASE2"/>
</dbReference>
<dbReference type="InterPro" id="IPR050175">
    <property type="entry name" value="Complex_I_Subunit_2"/>
</dbReference>
<dbReference type="EMBL" id="KX035178">
    <property type="protein sequence ID" value="AOY39656.1"/>
    <property type="molecule type" value="Genomic_DNA"/>
</dbReference>
<organism evidence="20">
    <name type="scientific">Scolytinae sp. BMNH 1040065</name>
    <dbReference type="NCBI Taxonomy" id="1903779"/>
    <lineage>
        <taxon>Eukaryota</taxon>
        <taxon>Metazoa</taxon>
        <taxon>Ecdysozoa</taxon>
        <taxon>Arthropoda</taxon>
        <taxon>Hexapoda</taxon>
        <taxon>Insecta</taxon>
        <taxon>Pterygota</taxon>
        <taxon>Neoptera</taxon>
        <taxon>Endopterygota</taxon>
        <taxon>Coleoptera</taxon>
        <taxon>Polyphaga</taxon>
        <taxon>Cucujiformia</taxon>
        <taxon>Curculionidae</taxon>
        <taxon>Scolytinae</taxon>
    </lineage>
</organism>
<dbReference type="EC" id="7.1.1.2" evidence="4 18"/>
<evidence type="ECO:0000256" key="16">
    <source>
        <dbReference type="ARBA" id="ARBA00023136"/>
    </source>
</evidence>
<feature type="transmembrane region" description="Helical" evidence="18">
    <location>
        <begin position="127"/>
        <end position="149"/>
    </location>
</feature>
<reference evidence="20" key="1">
    <citation type="submission" date="2016-04" db="EMBL/GenBank/DDBJ databases">
        <title>Mitochondria of Scolytid beetles.</title>
        <authorList>
            <person name="Miller K."/>
            <person name="Linard B."/>
            <person name="Vogler A.P."/>
        </authorList>
    </citation>
    <scope>NUCLEOTIDE SEQUENCE</scope>
</reference>